<proteinExistence type="predicted"/>
<name>A0A151TJ52_CAJCA</name>
<evidence type="ECO:0000313" key="4">
    <source>
        <dbReference type="Proteomes" id="UP000075243"/>
    </source>
</evidence>
<dbReference type="EMBL" id="CM003608">
    <property type="protein sequence ID" value="KYP67080.1"/>
    <property type="molecule type" value="Genomic_DNA"/>
</dbReference>
<keyword evidence="2" id="KW-0812">Transmembrane</keyword>
<gene>
    <name evidence="3" type="ORF">KK1_013400</name>
</gene>
<evidence type="ECO:0000313" key="3">
    <source>
        <dbReference type="EMBL" id="KYP67080.1"/>
    </source>
</evidence>
<dbReference type="Gramene" id="C.cajan_12999.t">
    <property type="protein sequence ID" value="C.cajan_12999.t"/>
    <property type="gene ID" value="C.cajan_12999"/>
</dbReference>
<keyword evidence="4" id="KW-1185">Reference proteome</keyword>
<dbReference type="OMA" id="RCKDFKV"/>
<feature type="region of interest" description="Disordered" evidence="1">
    <location>
        <begin position="301"/>
        <end position="439"/>
    </location>
</feature>
<protein>
    <submittedName>
        <fullName evidence="3">Midasin</fullName>
    </submittedName>
</protein>
<feature type="compositionally biased region" description="Basic and acidic residues" evidence="1">
    <location>
        <begin position="243"/>
        <end position="257"/>
    </location>
</feature>
<organism evidence="3 4">
    <name type="scientific">Cajanus cajan</name>
    <name type="common">Pigeon pea</name>
    <name type="synonym">Cajanus indicus</name>
    <dbReference type="NCBI Taxonomy" id="3821"/>
    <lineage>
        <taxon>Eukaryota</taxon>
        <taxon>Viridiplantae</taxon>
        <taxon>Streptophyta</taxon>
        <taxon>Embryophyta</taxon>
        <taxon>Tracheophyta</taxon>
        <taxon>Spermatophyta</taxon>
        <taxon>Magnoliopsida</taxon>
        <taxon>eudicotyledons</taxon>
        <taxon>Gunneridae</taxon>
        <taxon>Pentapetalae</taxon>
        <taxon>rosids</taxon>
        <taxon>fabids</taxon>
        <taxon>Fabales</taxon>
        <taxon>Fabaceae</taxon>
        <taxon>Papilionoideae</taxon>
        <taxon>50 kb inversion clade</taxon>
        <taxon>NPAAA clade</taxon>
        <taxon>indigoferoid/millettioid clade</taxon>
        <taxon>Phaseoleae</taxon>
        <taxon>Cajanus</taxon>
    </lineage>
</organism>
<evidence type="ECO:0000256" key="1">
    <source>
        <dbReference type="SAM" id="MobiDB-lite"/>
    </source>
</evidence>
<feature type="region of interest" description="Disordered" evidence="1">
    <location>
        <begin position="44"/>
        <end position="261"/>
    </location>
</feature>
<feature type="compositionally biased region" description="Basic and acidic residues" evidence="1">
    <location>
        <begin position="44"/>
        <end position="53"/>
    </location>
</feature>
<feature type="compositionally biased region" description="Basic and acidic residues" evidence="1">
    <location>
        <begin position="203"/>
        <end position="235"/>
    </location>
</feature>
<feature type="transmembrane region" description="Helical" evidence="2">
    <location>
        <begin position="20"/>
        <end position="37"/>
    </location>
</feature>
<evidence type="ECO:0000256" key="2">
    <source>
        <dbReference type="SAM" id="Phobius"/>
    </source>
</evidence>
<sequence length="439" mass="50660">MFKASPQRNTRCKDFKVKNALQICVLIGVCIWLAYLAQHSRQEKASYGEDTKSGSDSSEVVKLGRKDPNIYVEQSSIIDTKHKEEENEEENKYEEQTKTDNINGVEDEIQMQKNEQNNNEEKLEHGNDPMNQDIKESIVANKEIEENEHRDNMESEDNKNKEGNKSREISDEKNESEKEETRETEKDDKENEKIDQNITEAEEEHKERNHKQDSKDGSNAIENEKGKNDEIHEVDLSEDPIQDQDRKKNNEDVREESYAFNVVGMNKTEQFGRRENNEFELESQANGTEVTYLHQNEMVLNETKKTTQVTSYNVTTTNQGKGSENQVEKKNDSHKSFNVESNEQERHNKPSSDDAETLQTYERNTTNEEDNGQENANGNDHDGLVSASNSSILEEEDASSKKNDDVEQVENENINIRESEGEDKNELVESQKEKEESIH</sequence>
<dbReference type="AlphaFoldDB" id="A0A151TJ52"/>
<feature type="compositionally biased region" description="Basic and acidic residues" evidence="1">
    <location>
        <begin position="415"/>
        <end position="439"/>
    </location>
</feature>
<keyword evidence="2" id="KW-1133">Transmembrane helix</keyword>
<feature type="compositionally biased region" description="Basic and acidic residues" evidence="1">
    <location>
        <begin position="142"/>
        <end position="195"/>
    </location>
</feature>
<dbReference type="Proteomes" id="UP000075243">
    <property type="component" value="Chromosome 6"/>
</dbReference>
<dbReference type="PANTHER" id="PTHR33700:SF22">
    <property type="entry name" value="PROTEIN, PUTATIVE-RELATED"/>
    <property type="match status" value="1"/>
</dbReference>
<keyword evidence="2" id="KW-0472">Membrane</keyword>
<dbReference type="PANTHER" id="PTHR33700">
    <property type="entry name" value="MYB-LIKE PROTEIN X"/>
    <property type="match status" value="1"/>
</dbReference>
<feature type="compositionally biased region" description="Low complexity" evidence="1">
    <location>
        <begin position="306"/>
        <end position="319"/>
    </location>
</feature>
<feature type="compositionally biased region" description="Basic and acidic residues" evidence="1">
    <location>
        <begin position="326"/>
        <end position="352"/>
    </location>
</feature>
<accession>A0A151TJ52</accession>
<reference evidence="3 4" key="1">
    <citation type="journal article" date="2012" name="Nat. Biotechnol.">
        <title>Draft genome sequence of pigeonpea (Cajanus cajan), an orphan legume crop of resource-poor farmers.</title>
        <authorList>
            <person name="Varshney R.K."/>
            <person name="Chen W."/>
            <person name="Li Y."/>
            <person name="Bharti A.K."/>
            <person name="Saxena R.K."/>
            <person name="Schlueter J.A."/>
            <person name="Donoghue M.T."/>
            <person name="Azam S."/>
            <person name="Fan G."/>
            <person name="Whaley A.M."/>
            <person name="Farmer A.D."/>
            <person name="Sheridan J."/>
            <person name="Iwata A."/>
            <person name="Tuteja R."/>
            <person name="Penmetsa R.V."/>
            <person name="Wu W."/>
            <person name="Upadhyaya H.D."/>
            <person name="Yang S.P."/>
            <person name="Shah T."/>
            <person name="Saxena K.B."/>
            <person name="Michael T."/>
            <person name="McCombie W.R."/>
            <person name="Yang B."/>
            <person name="Zhang G."/>
            <person name="Yang H."/>
            <person name="Wang J."/>
            <person name="Spillane C."/>
            <person name="Cook D.R."/>
            <person name="May G.D."/>
            <person name="Xu X."/>
            <person name="Jackson S.A."/>
        </authorList>
    </citation>
    <scope>NUCLEOTIDE SEQUENCE [LARGE SCALE GENOMIC DNA]</scope>
    <source>
        <strain evidence="4">cv. Asha</strain>
    </source>
</reference>